<evidence type="ECO:0000313" key="1">
    <source>
        <dbReference type="EMBL" id="RRT67683.1"/>
    </source>
</evidence>
<evidence type="ECO:0000313" key="2">
    <source>
        <dbReference type="Proteomes" id="UP000287651"/>
    </source>
</evidence>
<dbReference type="AlphaFoldDB" id="A0A426ZUN9"/>
<name>A0A426ZUN9_ENSVE</name>
<comment type="caution">
    <text evidence="1">The sequence shown here is derived from an EMBL/GenBank/DDBJ whole genome shotgun (WGS) entry which is preliminary data.</text>
</comment>
<dbReference type="Proteomes" id="UP000287651">
    <property type="component" value="Unassembled WGS sequence"/>
</dbReference>
<proteinExistence type="predicted"/>
<dbReference type="EMBL" id="AMZH03004954">
    <property type="protein sequence ID" value="RRT67683.1"/>
    <property type="molecule type" value="Genomic_DNA"/>
</dbReference>
<protein>
    <submittedName>
        <fullName evidence="1">Uncharacterized protein</fullName>
    </submittedName>
</protein>
<organism evidence="1 2">
    <name type="scientific">Ensete ventricosum</name>
    <name type="common">Abyssinian banana</name>
    <name type="synonym">Musa ensete</name>
    <dbReference type="NCBI Taxonomy" id="4639"/>
    <lineage>
        <taxon>Eukaryota</taxon>
        <taxon>Viridiplantae</taxon>
        <taxon>Streptophyta</taxon>
        <taxon>Embryophyta</taxon>
        <taxon>Tracheophyta</taxon>
        <taxon>Spermatophyta</taxon>
        <taxon>Magnoliopsida</taxon>
        <taxon>Liliopsida</taxon>
        <taxon>Zingiberales</taxon>
        <taxon>Musaceae</taxon>
        <taxon>Ensete</taxon>
    </lineage>
</organism>
<reference evidence="1 2" key="1">
    <citation type="journal article" date="2014" name="Agronomy (Basel)">
        <title>A Draft Genome Sequence for Ensete ventricosum, the Drought-Tolerant Tree Against Hunger.</title>
        <authorList>
            <person name="Harrison J."/>
            <person name="Moore K.A."/>
            <person name="Paszkiewicz K."/>
            <person name="Jones T."/>
            <person name="Grant M."/>
            <person name="Ambacheew D."/>
            <person name="Muzemil S."/>
            <person name="Studholme D.J."/>
        </authorList>
    </citation>
    <scope>NUCLEOTIDE SEQUENCE [LARGE SCALE GENOMIC DNA]</scope>
</reference>
<sequence length="130" mass="14711">MERLKPPLRAIDDLTPVNNFDSTFCNLTLVDDSSAPVARPARLRPRRPYLTLISDFNSTCADRALGDLTLVGDFASIHRVTRADAPLATRHWQPPITSLICKQRTCDLCHRKPSLFVLVFLKELITFYIS</sequence>
<accession>A0A426ZUN9</accession>
<gene>
    <name evidence="1" type="ORF">B296_00039039</name>
</gene>